<dbReference type="PANTHER" id="PTHR34478:SF1">
    <property type="entry name" value="PROTEIN LEMA"/>
    <property type="match status" value="1"/>
</dbReference>
<keyword evidence="4" id="KW-1133">Transmembrane helix</keyword>
<protein>
    <submittedName>
        <fullName evidence="6">LemA family protein</fullName>
    </submittedName>
    <submittedName>
        <fullName evidence="7">LemA protein</fullName>
    </submittedName>
</protein>
<reference evidence="7 8" key="2">
    <citation type="submission" date="2018-11" db="EMBL/GenBank/DDBJ databases">
        <title>Genomic Encyclopedia of Type Strains, Phase IV (KMG-IV): sequencing the most valuable type-strain genomes for metagenomic binning, comparative biology and taxonomic classification.</title>
        <authorList>
            <person name="Goeker M."/>
        </authorList>
    </citation>
    <scope>NUCLEOTIDE SEQUENCE [LARGE SCALE GENOMIC DNA]</scope>
    <source>
        <strain evidence="7 8">DSM 27783</strain>
    </source>
</reference>
<dbReference type="InterPro" id="IPR007156">
    <property type="entry name" value="MamQ_LemA"/>
</dbReference>
<keyword evidence="9" id="KW-1185">Reference proteome</keyword>
<comment type="similarity">
    <text evidence="2">Belongs to the LemA family.</text>
</comment>
<evidence type="ECO:0000313" key="6">
    <source>
        <dbReference type="EMBL" id="QCI28576.1"/>
    </source>
</evidence>
<dbReference type="Proteomes" id="UP000272781">
    <property type="component" value="Unassembled WGS sequence"/>
</dbReference>
<accession>A0AAJ4RDM7</accession>
<keyword evidence="5" id="KW-0472">Membrane</keyword>
<evidence type="ECO:0000256" key="5">
    <source>
        <dbReference type="ARBA" id="ARBA00023136"/>
    </source>
</evidence>
<dbReference type="EMBL" id="CP027432">
    <property type="protein sequence ID" value="QCI28576.1"/>
    <property type="molecule type" value="Genomic_DNA"/>
</dbReference>
<evidence type="ECO:0000313" key="9">
    <source>
        <dbReference type="Proteomes" id="UP000298805"/>
    </source>
</evidence>
<evidence type="ECO:0000256" key="1">
    <source>
        <dbReference type="ARBA" id="ARBA00004167"/>
    </source>
</evidence>
<evidence type="ECO:0000313" key="7">
    <source>
        <dbReference type="EMBL" id="ROR40696.1"/>
    </source>
</evidence>
<dbReference type="PANTHER" id="PTHR34478">
    <property type="entry name" value="PROTEIN LEMA"/>
    <property type="match status" value="1"/>
</dbReference>
<organism evidence="7 8">
    <name type="scientific">Caminibacter pacificus</name>
    <dbReference type="NCBI Taxonomy" id="1424653"/>
    <lineage>
        <taxon>Bacteria</taxon>
        <taxon>Pseudomonadati</taxon>
        <taxon>Campylobacterota</taxon>
        <taxon>Epsilonproteobacteria</taxon>
        <taxon>Nautiliales</taxon>
        <taxon>Nautiliaceae</taxon>
        <taxon>Caminibacter</taxon>
    </lineage>
</organism>
<gene>
    <name evidence="6" type="ORF">C6V80_06250</name>
    <name evidence="7" type="ORF">EDC58_0175</name>
</gene>
<dbReference type="InterPro" id="IPR023353">
    <property type="entry name" value="LemA-like_dom_sf"/>
</dbReference>
<evidence type="ECO:0000256" key="4">
    <source>
        <dbReference type="ARBA" id="ARBA00022989"/>
    </source>
</evidence>
<reference evidence="9" key="1">
    <citation type="submission" date="2018-03" db="EMBL/GenBank/DDBJ databases">
        <title>A comparative analysis of the Nautiliaceae.</title>
        <authorList>
            <person name="Grosche A."/>
            <person name="Smedile F."/>
            <person name="Vetriani C."/>
        </authorList>
    </citation>
    <scope>NUCLEOTIDE SEQUENCE [LARGE SCALE GENOMIC DNA]</scope>
    <source>
        <strain evidence="9">TB6</strain>
    </source>
</reference>
<sequence>MNGALLAGVIGVLGAAFAVTYHILLFKKSKVEKSEGIIEAYLHQRYDLLPSLIENLKNSFELEKEIIEEIINLRIHAMQAESIDEKIEYEEKISRLIKLLLNKPVLKDIDLHENIRTLENKIAISKTDYNKAVTEYNNALDLVPSNLLAKIMRMKKRKTFEEN</sequence>
<evidence type="ECO:0000256" key="2">
    <source>
        <dbReference type="ARBA" id="ARBA00008854"/>
    </source>
</evidence>
<name>A0AAJ4RDM7_9BACT</name>
<dbReference type="Proteomes" id="UP000298805">
    <property type="component" value="Chromosome"/>
</dbReference>
<dbReference type="EMBL" id="RJVK01000001">
    <property type="protein sequence ID" value="ROR40696.1"/>
    <property type="molecule type" value="Genomic_DNA"/>
</dbReference>
<dbReference type="GO" id="GO:0016020">
    <property type="term" value="C:membrane"/>
    <property type="evidence" value="ECO:0007669"/>
    <property type="project" value="UniProtKB-SubCell"/>
</dbReference>
<keyword evidence="3" id="KW-0812">Transmembrane</keyword>
<evidence type="ECO:0000313" key="8">
    <source>
        <dbReference type="Proteomes" id="UP000272781"/>
    </source>
</evidence>
<reference evidence="6" key="3">
    <citation type="submission" date="2019-06" db="EMBL/GenBank/DDBJ databases">
        <title>A comparative analysis of the Nautiliaceae.</title>
        <authorList>
            <person name="Grosche A."/>
            <person name="Smedile F."/>
            <person name="Vetriani C."/>
        </authorList>
    </citation>
    <scope>NUCLEOTIDE SEQUENCE</scope>
    <source>
        <strain evidence="6">TB6</strain>
    </source>
</reference>
<dbReference type="AlphaFoldDB" id="A0AAJ4RDM7"/>
<dbReference type="SUPFAM" id="SSF140478">
    <property type="entry name" value="LemA-like"/>
    <property type="match status" value="1"/>
</dbReference>
<evidence type="ECO:0000256" key="3">
    <source>
        <dbReference type="ARBA" id="ARBA00022692"/>
    </source>
</evidence>
<dbReference type="Pfam" id="PF04011">
    <property type="entry name" value="LemA"/>
    <property type="match status" value="1"/>
</dbReference>
<dbReference type="Gene3D" id="1.20.1440.20">
    <property type="entry name" value="LemA-like domain"/>
    <property type="match status" value="1"/>
</dbReference>
<comment type="subcellular location">
    <subcellularLocation>
        <location evidence="1">Membrane</location>
        <topology evidence="1">Single-pass membrane protein</topology>
    </subcellularLocation>
</comment>
<dbReference type="RefSeq" id="WP_123351610.1">
    <property type="nucleotide sequence ID" value="NZ_CP027432.2"/>
</dbReference>
<proteinExistence type="inferred from homology"/>